<keyword evidence="7" id="KW-0862">Zinc</keyword>
<dbReference type="GO" id="GO:0008270">
    <property type="term" value="F:zinc ion binding"/>
    <property type="evidence" value="ECO:0007669"/>
    <property type="project" value="InterPro"/>
</dbReference>
<keyword evidence="8" id="KW-0325">Glycoprotein</keyword>
<dbReference type="CDD" id="cd11308">
    <property type="entry name" value="Peptidase_M14NE-CP-C_like"/>
    <property type="match status" value="1"/>
</dbReference>
<dbReference type="Pfam" id="PF13620">
    <property type="entry name" value="CarboxypepD_reg"/>
    <property type="match status" value="1"/>
</dbReference>
<dbReference type="Gene3D" id="3.40.630.10">
    <property type="entry name" value="Zn peptidases"/>
    <property type="match status" value="1"/>
</dbReference>
<keyword evidence="5" id="KW-0479">Metal-binding</keyword>
<feature type="active site" description="Proton donor/acceptor" evidence="9">
    <location>
        <position position="285"/>
    </location>
</feature>
<dbReference type="PRINTS" id="PR00765">
    <property type="entry name" value="CRBOXYPTASEA"/>
</dbReference>
<dbReference type="PROSITE" id="PS00132">
    <property type="entry name" value="CARBOXYPEPT_ZN_1"/>
    <property type="match status" value="1"/>
</dbReference>
<evidence type="ECO:0000313" key="13">
    <source>
        <dbReference type="Proteomes" id="UP001168821"/>
    </source>
</evidence>
<evidence type="ECO:0000256" key="4">
    <source>
        <dbReference type="ARBA" id="ARBA00022670"/>
    </source>
</evidence>
<evidence type="ECO:0000313" key="12">
    <source>
        <dbReference type="EMBL" id="KAJ3643620.1"/>
    </source>
</evidence>
<comment type="cofactor">
    <cofactor evidence="1">
        <name>Zn(2+)</name>
        <dbReference type="ChEBI" id="CHEBI:29105"/>
    </cofactor>
</comment>
<dbReference type="EMBL" id="JALNTZ010000008">
    <property type="protein sequence ID" value="KAJ3643620.1"/>
    <property type="molecule type" value="Genomic_DNA"/>
</dbReference>
<dbReference type="GO" id="GO:0004181">
    <property type="term" value="F:metallocarboxypeptidase activity"/>
    <property type="evidence" value="ECO:0007669"/>
    <property type="project" value="InterPro"/>
</dbReference>
<dbReference type="PROSITE" id="PS00133">
    <property type="entry name" value="CARBOXYPEPT_ZN_2"/>
    <property type="match status" value="1"/>
</dbReference>
<dbReference type="PANTHER" id="PTHR11532:SF84">
    <property type="entry name" value="CARBOXYPEPTIDASE M"/>
    <property type="match status" value="1"/>
</dbReference>
<dbReference type="GO" id="GO:0016485">
    <property type="term" value="P:protein processing"/>
    <property type="evidence" value="ECO:0007669"/>
    <property type="project" value="TreeGrafter"/>
</dbReference>
<comment type="similarity">
    <text evidence="2 9">Belongs to the peptidase M14 family.</text>
</comment>
<evidence type="ECO:0000256" key="10">
    <source>
        <dbReference type="SAM" id="SignalP"/>
    </source>
</evidence>
<dbReference type="Gene3D" id="2.60.40.1120">
    <property type="entry name" value="Carboxypeptidase-like, regulatory domain"/>
    <property type="match status" value="1"/>
</dbReference>
<dbReference type="SUPFAM" id="SSF53187">
    <property type="entry name" value="Zn-dependent exopeptidases"/>
    <property type="match status" value="1"/>
</dbReference>
<feature type="signal peptide" evidence="10">
    <location>
        <begin position="1"/>
        <end position="19"/>
    </location>
</feature>
<evidence type="ECO:0000259" key="11">
    <source>
        <dbReference type="PROSITE" id="PS52035"/>
    </source>
</evidence>
<dbReference type="GO" id="GO:0006518">
    <property type="term" value="P:peptide metabolic process"/>
    <property type="evidence" value="ECO:0007669"/>
    <property type="project" value="TreeGrafter"/>
</dbReference>
<keyword evidence="6" id="KW-0378">Hydrolase</keyword>
<feature type="chain" id="PRO_5041220649" description="Peptidase M14 domain-containing protein" evidence="10">
    <location>
        <begin position="20"/>
        <end position="479"/>
    </location>
</feature>
<dbReference type="InterPro" id="IPR057246">
    <property type="entry name" value="CARBOXYPEPT_ZN_1"/>
</dbReference>
<evidence type="ECO:0000256" key="5">
    <source>
        <dbReference type="ARBA" id="ARBA00022723"/>
    </source>
</evidence>
<dbReference type="InterPro" id="IPR008969">
    <property type="entry name" value="CarboxyPept-like_regulatory"/>
</dbReference>
<keyword evidence="13" id="KW-1185">Reference proteome</keyword>
<dbReference type="PANTHER" id="PTHR11532">
    <property type="entry name" value="PROTEASE M14 CARBOXYPEPTIDASE"/>
    <property type="match status" value="1"/>
</dbReference>
<organism evidence="12 13">
    <name type="scientific">Zophobas morio</name>
    <dbReference type="NCBI Taxonomy" id="2755281"/>
    <lineage>
        <taxon>Eukaryota</taxon>
        <taxon>Metazoa</taxon>
        <taxon>Ecdysozoa</taxon>
        <taxon>Arthropoda</taxon>
        <taxon>Hexapoda</taxon>
        <taxon>Insecta</taxon>
        <taxon>Pterygota</taxon>
        <taxon>Neoptera</taxon>
        <taxon>Endopterygota</taxon>
        <taxon>Coleoptera</taxon>
        <taxon>Polyphaga</taxon>
        <taxon>Cucujiformia</taxon>
        <taxon>Tenebrionidae</taxon>
        <taxon>Zophobas</taxon>
    </lineage>
</organism>
<accession>A0AA38HU26</accession>
<dbReference type="FunFam" id="3.40.630.10:FF:000020">
    <property type="entry name" value="Carboxypeptidase D"/>
    <property type="match status" value="1"/>
</dbReference>
<dbReference type="InterPro" id="IPR050753">
    <property type="entry name" value="Peptidase_M14_domain"/>
</dbReference>
<dbReference type="Pfam" id="PF00246">
    <property type="entry name" value="Peptidase_M14"/>
    <property type="match status" value="1"/>
</dbReference>
<evidence type="ECO:0000256" key="3">
    <source>
        <dbReference type="ARBA" id="ARBA00022645"/>
    </source>
</evidence>
<feature type="domain" description="Peptidase M14" evidence="11">
    <location>
        <begin position="23"/>
        <end position="315"/>
    </location>
</feature>
<dbReference type="InterPro" id="IPR057247">
    <property type="entry name" value="CARBOXYPEPT_ZN_2"/>
</dbReference>
<evidence type="ECO:0000256" key="9">
    <source>
        <dbReference type="PROSITE-ProRule" id="PRU01379"/>
    </source>
</evidence>
<keyword evidence="4" id="KW-0645">Protease</keyword>
<proteinExistence type="inferred from homology"/>
<dbReference type="GO" id="GO:0005615">
    <property type="term" value="C:extracellular space"/>
    <property type="evidence" value="ECO:0007669"/>
    <property type="project" value="TreeGrafter"/>
</dbReference>
<dbReference type="SUPFAM" id="SSF49464">
    <property type="entry name" value="Carboxypeptidase regulatory domain-like"/>
    <property type="match status" value="1"/>
</dbReference>
<evidence type="ECO:0000256" key="2">
    <source>
        <dbReference type="ARBA" id="ARBA00005988"/>
    </source>
</evidence>
<evidence type="ECO:0000256" key="7">
    <source>
        <dbReference type="ARBA" id="ARBA00022833"/>
    </source>
</evidence>
<comment type="caution">
    <text evidence="12">The sequence shown here is derived from an EMBL/GenBank/DDBJ whole genome shotgun (WGS) entry which is preliminary data.</text>
</comment>
<name>A0AA38HU26_9CUCU</name>
<sequence>MLYRHFVIILVFAVFLVHCAEWRYHNNTDLELFLKNFNQSTKSGIATKLYSIGKSRKGNDLWVLQLTATKKRKTGIPNIKLIGTIHGNEPVGREIILHFMEFLRDGYGSDPVVTWLLDNTRIHFLPNMNPDGFALSHENMCDGEHVRNNGLGGKDLNRNFPDFYHKNRIPEEPETKAVKKWLEDVPFILSAALHGGAMVVNYPFDTVKESTSDMENPPSLTPDHDVFVHLAQVYSQNHPTMHKGDSCSDSKFEGGIVNGAVWYPIIGGMQDYNYAFHGCMELTLEISCCKYPAASELPKLWQDNKMALLKYCLEALRGVTGQILDSTSRKPIAKATLRVSGKNMTFSSSKTGEFWRLLLPGNYKLEVSAEGYYNQVVSFVVKKYETNPKLTSLKILMLNSSISTTSSTTPKQRTTGTTVKFTRSITDGAPITVSSAGVIPSEDHQPPTPASLITPLEKSSSTVHQNYIFYVSLVIFLLL</sequence>
<dbReference type="Proteomes" id="UP001168821">
    <property type="component" value="Unassembled WGS sequence"/>
</dbReference>
<evidence type="ECO:0000256" key="6">
    <source>
        <dbReference type="ARBA" id="ARBA00022801"/>
    </source>
</evidence>
<protein>
    <recommendedName>
        <fullName evidence="11">Peptidase M14 domain-containing protein</fullName>
    </recommendedName>
</protein>
<evidence type="ECO:0000256" key="8">
    <source>
        <dbReference type="ARBA" id="ARBA00023180"/>
    </source>
</evidence>
<evidence type="ECO:0000256" key="1">
    <source>
        <dbReference type="ARBA" id="ARBA00001947"/>
    </source>
</evidence>
<gene>
    <name evidence="12" type="ORF">Zmor_026321</name>
</gene>
<dbReference type="InterPro" id="IPR000834">
    <property type="entry name" value="Peptidase_M14"/>
</dbReference>
<dbReference type="PROSITE" id="PS52035">
    <property type="entry name" value="PEPTIDASE_M14"/>
    <property type="match status" value="1"/>
</dbReference>
<keyword evidence="10" id="KW-0732">Signal</keyword>
<dbReference type="SMART" id="SM00631">
    <property type="entry name" value="Zn_pept"/>
    <property type="match status" value="1"/>
</dbReference>
<reference evidence="12" key="1">
    <citation type="journal article" date="2023" name="G3 (Bethesda)">
        <title>Whole genome assemblies of Zophobas morio and Tenebrio molitor.</title>
        <authorList>
            <person name="Kaur S."/>
            <person name="Stinson S.A."/>
            <person name="diCenzo G.C."/>
        </authorList>
    </citation>
    <scope>NUCLEOTIDE SEQUENCE</scope>
    <source>
        <strain evidence="12">QUZm001</strain>
    </source>
</reference>
<keyword evidence="3" id="KW-0121">Carboxypeptidase</keyword>
<dbReference type="AlphaFoldDB" id="A0AA38HU26"/>